<accession>A0A9N7YI33</accession>
<organism evidence="2 3">
    <name type="scientific">Pleuronectes platessa</name>
    <name type="common">European plaice</name>
    <dbReference type="NCBI Taxonomy" id="8262"/>
    <lineage>
        <taxon>Eukaryota</taxon>
        <taxon>Metazoa</taxon>
        <taxon>Chordata</taxon>
        <taxon>Craniata</taxon>
        <taxon>Vertebrata</taxon>
        <taxon>Euteleostomi</taxon>
        <taxon>Actinopterygii</taxon>
        <taxon>Neopterygii</taxon>
        <taxon>Teleostei</taxon>
        <taxon>Neoteleostei</taxon>
        <taxon>Acanthomorphata</taxon>
        <taxon>Carangaria</taxon>
        <taxon>Pleuronectiformes</taxon>
        <taxon>Pleuronectoidei</taxon>
        <taxon>Pleuronectidae</taxon>
        <taxon>Pleuronectes</taxon>
    </lineage>
</organism>
<feature type="compositionally biased region" description="Low complexity" evidence="1">
    <location>
        <begin position="22"/>
        <end position="34"/>
    </location>
</feature>
<feature type="region of interest" description="Disordered" evidence="1">
    <location>
        <begin position="21"/>
        <end position="87"/>
    </location>
</feature>
<dbReference type="AlphaFoldDB" id="A0A9N7YI33"/>
<proteinExistence type="predicted"/>
<evidence type="ECO:0000313" key="3">
    <source>
        <dbReference type="Proteomes" id="UP001153269"/>
    </source>
</evidence>
<reference evidence="2" key="1">
    <citation type="submission" date="2020-03" db="EMBL/GenBank/DDBJ databases">
        <authorList>
            <person name="Weist P."/>
        </authorList>
    </citation>
    <scope>NUCLEOTIDE SEQUENCE</scope>
</reference>
<comment type="caution">
    <text evidence="2">The sequence shown here is derived from an EMBL/GenBank/DDBJ whole genome shotgun (WGS) entry which is preliminary data.</text>
</comment>
<evidence type="ECO:0000256" key="1">
    <source>
        <dbReference type="SAM" id="MobiDB-lite"/>
    </source>
</evidence>
<dbReference type="EMBL" id="CADEAL010000773">
    <property type="protein sequence ID" value="CAB1424999.1"/>
    <property type="molecule type" value="Genomic_DNA"/>
</dbReference>
<protein>
    <submittedName>
        <fullName evidence="2">Uncharacterized protein</fullName>
    </submittedName>
</protein>
<name>A0A9N7YI33_PLEPL</name>
<sequence>MQNVGPGLQLLIYYGAATAVDRSTSSGQERSSSGLAWRPIQPRATASTPSIPLSLPETEQEMSQLDRDQEKRKKRSGRALTDPDLLLGDNFKRTDLKKIAARGNRLTKGTGSDPTVS</sequence>
<evidence type="ECO:0000313" key="2">
    <source>
        <dbReference type="EMBL" id="CAB1424999.1"/>
    </source>
</evidence>
<keyword evidence="3" id="KW-1185">Reference proteome</keyword>
<gene>
    <name evidence="2" type="ORF">PLEPLA_LOCUS12929</name>
</gene>
<dbReference type="Proteomes" id="UP001153269">
    <property type="component" value="Unassembled WGS sequence"/>
</dbReference>